<feature type="compositionally biased region" description="Basic and acidic residues" evidence="3">
    <location>
        <begin position="1916"/>
        <end position="1935"/>
    </location>
</feature>
<dbReference type="SMART" id="SM00482">
    <property type="entry name" value="POLAc"/>
    <property type="match status" value="1"/>
</dbReference>
<feature type="compositionally biased region" description="Low complexity" evidence="3">
    <location>
        <begin position="1583"/>
        <end position="1613"/>
    </location>
</feature>
<feature type="region of interest" description="Disordered" evidence="3">
    <location>
        <begin position="176"/>
        <end position="195"/>
    </location>
</feature>
<dbReference type="EMBL" id="JAPDMQ010000029">
    <property type="protein sequence ID" value="KAK0539568.1"/>
    <property type="molecule type" value="Genomic_DNA"/>
</dbReference>
<dbReference type="Pfam" id="PF18136">
    <property type="entry name" value="DNApol_Exo"/>
    <property type="match status" value="2"/>
</dbReference>
<dbReference type="Gene3D" id="1.10.150.20">
    <property type="entry name" value="5' to 3' exonuclease, C-terminal subdomain"/>
    <property type="match status" value="1"/>
</dbReference>
<feature type="compositionally biased region" description="Basic and acidic residues" evidence="3">
    <location>
        <begin position="1852"/>
        <end position="1862"/>
    </location>
</feature>
<dbReference type="InterPro" id="IPR041336">
    <property type="entry name" value="DNApol_Exo"/>
</dbReference>
<keyword evidence="5" id="KW-0239">DNA-directed DNA polymerase</keyword>
<dbReference type="Gene3D" id="3.30.70.370">
    <property type="match status" value="1"/>
</dbReference>
<dbReference type="Gene3D" id="3.30.420.390">
    <property type="match status" value="2"/>
</dbReference>
<dbReference type="Proteomes" id="UP001176521">
    <property type="component" value="Unassembled WGS sequence"/>
</dbReference>
<keyword evidence="5" id="KW-0808">Transferase</keyword>
<dbReference type="PANTHER" id="PTHR10267:SF0">
    <property type="entry name" value="DNA POLYMERASE SUBUNIT GAMMA-1"/>
    <property type="match status" value="1"/>
</dbReference>
<feature type="region of interest" description="Disordered" evidence="3">
    <location>
        <begin position="1834"/>
        <end position="1862"/>
    </location>
</feature>
<feature type="region of interest" description="Disordered" evidence="3">
    <location>
        <begin position="1916"/>
        <end position="1946"/>
    </location>
</feature>
<dbReference type="InterPro" id="IPR002297">
    <property type="entry name" value="DNA-dir_DNA_pol_A_mt"/>
</dbReference>
<evidence type="ECO:0000256" key="1">
    <source>
        <dbReference type="ARBA" id="ARBA00031966"/>
    </source>
</evidence>
<evidence type="ECO:0000259" key="4">
    <source>
        <dbReference type="SMART" id="SM00482"/>
    </source>
</evidence>
<evidence type="ECO:0000256" key="2">
    <source>
        <dbReference type="SAM" id="Coils"/>
    </source>
</evidence>
<proteinExistence type="predicted"/>
<dbReference type="InterPro" id="IPR001098">
    <property type="entry name" value="DNA-dir_DNA_pol_A_palm_dom"/>
</dbReference>
<sequence length="1956" mass="217674">MSQQVSRTLLWSCAIERSGIRLSGVVRMDGRRAYAAAAQLKADVIEDGPFEPALGAGIAPRNPVGVQLLSRPLHAQVFPPLPDNYPHAQQPPPLHPEALSLSRAHLRTHGLDPSQAAVLKPTAFTLPPLQGANLPEHFWQIGREAAQPWLSLAEEFAALQQESSYFSTSSSSKLLAPPSIGTSSSQGSLHPDDDDVGYLPPEDWLALEPSAQSLLRPRPPQWKWQSGWTMYPFLSTSISEARTIGEGIAVSHPPLDDQALVFDVETLVNAGPWPVMATALGQKGWYAWLSPWLTGESASNEHLVPFGSLTEGSQNTTAARLIVGHNVGYDRARILDEYSIERPSIRYLDTMSLHVAIRGISSPQRPAYMKKRKERQAAAEALAKEEREMKLMAKEDIKRILADTLGIEAMADDHGGSEQNHLMQLLDDDDTDHVAAEVYALFEVSEDAAAGRGSESVSARAEAAAAVTSMLRELQAKRAQVVAAAEAEAEVETSPSDIASSPEGLNAANGDGVVEWHEVTSRNSLLEVAALHCNISLDKDIRDTFVDPDSTVETLRNDWVNLLNYCASDTAATHSVLGAVLPAFRKQCPHPATFAGVLGMGSMILPVQAQQWNAYKETSEAIWKKMSDEVETALKQRAEEVMRTGVRERGRVQTTPEVSFVELDPWLKQLDWSLKKPKLRRFKAEDESGNATADFNPIDLDTPTHVTVPKWYRDAASHTRSKQGMTFRSAYAHELLQLRYAKRCILRKEDEWVAVRMTKKGKETRRVSLGSTSPFAKSFAHKENISSASATGQEAWDALQDGREADARDALERCAWDVVDAVRRKEIVPGPQGPLADFDLAWEWVQVERTKLPFASHYELPASSSASTPKSTESAQSAWWPKWYWDIIKIPRLSASEVNATGEEQSADRGHHPFMDLSIRSKIAPLLLQLSWKGSPLFHSREHGWTYRQLPAELKTDAEGDAGSRRKPLVFKLEADQALNNETMQDGATFHKLPHASGEDANVGSPFSKSFMPYFENKTLHAGLSDKAGAGQKKGEKTPGSDAAQKAMALNTECAYWVSARDRIMNQTVVRHGQAGTAISRDSSPAGSNSDLALILPQVITMGTITRRAIERTWLTASNAKKNRVGSELKSMVKAPAGWSIVGADVDSEELWICSVMGDAQFGMHGATAVGWMTLEGTKALGTDLHSKTASILGTSRNQAKVFNYSRIYGAGIKHATQLMLKANPKLSTTEAAERAKALYRATKGLSTHRSEYFGRKFWHGGTESYVFNKLEAIALSDNPQTPALDCGITAALSREYLPKASGRDKTTVGGDYMPSRINWVVQSSGVDYLHLLISSMEHLCKKYDIAARFMLSVHDEVRYLCREEDRYRTALALQISNLWTRSMFAYKLEMDDLPQSCAFFAQVDIDHVLRKEVDDPCVTPSHPDPIPNGQALDIDGILEQTNSGSLHADGRPMEWIEPVPITAHPEIHPPYRPSHQQHRSVGPQGQYYLEAQATSDINEIRALDKRAKLEERMARQDDSAAVTANVSEHVTQKAPVAKRTRKASVTQKTAPSRPIEAEEAWLDQCADSVVGDSKSRGRRSAVKPSRLSSVSSRPKASSSTGKTGSAAYSTSAMPPATEEGREVLQDIADYAAIIPTRFTVRGHGRPFFKLREHRMKVLWGLYRPILRLCPKKCLHLLKSLKERFMRRKGLVTLTATTIAMREAEWWLDRFRQAADGSRQAVALIERHELKLRRNAKLSAFRQQEEDFIDKWVNPPPIPHIMGSILRPTKDNPPLPRFKPVQPIRMTMMIQSRKRQRVRLYEHLKDVTHYRESLEFDRQAERDFLPTNADRTFAKEEEKEWQSSAGTTDAGKSGEGRAIEVDDWDKGIASELNRVWSVEHRGRQREAMKVPEKMLRKATAARRARQRVAVMLKERKAKEADEWRAGGRGRAERPTHSTTFGDGVHYPAPKRKEWWR</sequence>
<organism evidence="5 6">
    <name type="scientific">Tilletia horrida</name>
    <dbReference type="NCBI Taxonomy" id="155126"/>
    <lineage>
        <taxon>Eukaryota</taxon>
        <taxon>Fungi</taxon>
        <taxon>Dikarya</taxon>
        <taxon>Basidiomycota</taxon>
        <taxon>Ustilaginomycotina</taxon>
        <taxon>Exobasidiomycetes</taxon>
        <taxon>Tilletiales</taxon>
        <taxon>Tilletiaceae</taxon>
        <taxon>Tilletia</taxon>
    </lineage>
</organism>
<feature type="region of interest" description="Disordered" evidence="3">
    <location>
        <begin position="1519"/>
        <end position="1559"/>
    </location>
</feature>
<feature type="domain" description="DNA-directed DNA polymerase family A palm" evidence="4">
    <location>
        <begin position="1126"/>
        <end position="1366"/>
    </location>
</feature>
<keyword evidence="6" id="KW-1185">Reference proteome</keyword>
<evidence type="ECO:0000256" key="3">
    <source>
        <dbReference type="SAM" id="MobiDB-lite"/>
    </source>
</evidence>
<protein>
    <recommendedName>
        <fullName evidence="1">Mitochondrial DNA polymerase catalytic subunit</fullName>
    </recommendedName>
</protein>
<dbReference type="InterPro" id="IPR043502">
    <property type="entry name" value="DNA/RNA_pol_sf"/>
</dbReference>
<comment type="caution">
    <text evidence="5">The sequence shown here is derived from an EMBL/GenBank/DDBJ whole genome shotgun (WGS) entry which is preliminary data.</text>
</comment>
<feature type="region of interest" description="Disordered" evidence="3">
    <location>
        <begin position="1571"/>
        <end position="1618"/>
    </location>
</feature>
<dbReference type="SUPFAM" id="SSF56672">
    <property type="entry name" value="DNA/RNA polymerases"/>
    <property type="match status" value="1"/>
</dbReference>
<dbReference type="PANTHER" id="PTHR10267">
    <property type="entry name" value="DNA POLYMERASE SUBUNIT GAMMA-1"/>
    <property type="match status" value="1"/>
</dbReference>
<reference evidence="5" key="1">
    <citation type="journal article" date="2023" name="PhytoFront">
        <title>Draft Genome Resources of Seven Strains of Tilletia horrida, Causal Agent of Kernel Smut of Rice.</title>
        <authorList>
            <person name="Khanal S."/>
            <person name="Antony Babu S."/>
            <person name="Zhou X.G."/>
        </authorList>
    </citation>
    <scope>NUCLEOTIDE SEQUENCE</scope>
    <source>
        <strain evidence="5">TX3</strain>
    </source>
</reference>
<dbReference type="Pfam" id="PF00476">
    <property type="entry name" value="DNA_pol_A"/>
    <property type="match status" value="1"/>
</dbReference>
<gene>
    <name evidence="5" type="primary">MIP1</name>
    <name evidence="5" type="ORF">OC842_000918</name>
</gene>
<feature type="coiled-coil region" evidence="2">
    <location>
        <begin position="368"/>
        <end position="395"/>
    </location>
</feature>
<dbReference type="GO" id="GO:0003887">
    <property type="term" value="F:DNA-directed DNA polymerase activity"/>
    <property type="evidence" value="ECO:0007669"/>
    <property type="project" value="UniProtKB-KW"/>
</dbReference>
<dbReference type="GO" id="GO:0008408">
    <property type="term" value="F:3'-5' exonuclease activity"/>
    <property type="evidence" value="ECO:0007669"/>
    <property type="project" value="TreeGrafter"/>
</dbReference>
<keyword evidence="2" id="KW-0175">Coiled coil</keyword>
<evidence type="ECO:0000313" key="5">
    <source>
        <dbReference type="EMBL" id="KAK0539568.1"/>
    </source>
</evidence>
<dbReference type="GO" id="GO:0006264">
    <property type="term" value="P:mitochondrial DNA replication"/>
    <property type="evidence" value="ECO:0007669"/>
    <property type="project" value="TreeGrafter"/>
</dbReference>
<dbReference type="GO" id="GO:0003677">
    <property type="term" value="F:DNA binding"/>
    <property type="evidence" value="ECO:0007669"/>
    <property type="project" value="InterPro"/>
</dbReference>
<evidence type="ECO:0000313" key="6">
    <source>
        <dbReference type="Proteomes" id="UP001176521"/>
    </source>
</evidence>
<keyword evidence="5" id="KW-0548">Nucleotidyltransferase</keyword>
<accession>A0AAN6GGJ6</accession>
<name>A0AAN6GGJ6_9BASI</name>
<dbReference type="GO" id="GO:0005760">
    <property type="term" value="C:gamma DNA polymerase complex"/>
    <property type="evidence" value="ECO:0007669"/>
    <property type="project" value="InterPro"/>
</dbReference>